<accession>A0A9X0QB00</accession>
<feature type="domain" description="UspA" evidence="1">
    <location>
        <begin position="9"/>
        <end position="84"/>
    </location>
</feature>
<dbReference type="Pfam" id="PF00582">
    <property type="entry name" value="Usp"/>
    <property type="match status" value="1"/>
</dbReference>
<keyword evidence="3" id="KW-1185">Reference proteome</keyword>
<dbReference type="InterPro" id="IPR006016">
    <property type="entry name" value="UspA"/>
</dbReference>
<dbReference type="InterPro" id="IPR014729">
    <property type="entry name" value="Rossmann-like_a/b/a_fold"/>
</dbReference>
<reference evidence="2 3" key="1">
    <citation type="submission" date="2020-08" db="EMBL/GenBank/DDBJ databases">
        <title>Genomic Encyclopedia of Type Strains, Phase IV (KMG-V): Genome sequencing to study the core and pangenomes of soil and plant-associated prokaryotes.</title>
        <authorList>
            <person name="Whitman W."/>
        </authorList>
    </citation>
    <scope>NUCLEOTIDE SEQUENCE [LARGE SCALE GENOMIC DNA]</scope>
    <source>
        <strain evidence="2 3">X5P2</strain>
    </source>
</reference>
<organism evidence="2 3">
    <name type="scientific">Tunturiibacter gelidiferens</name>
    <dbReference type="NCBI Taxonomy" id="3069689"/>
    <lineage>
        <taxon>Bacteria</taxon>
        <taxon>Pseudomonadati</taxon>
        <taxon>Acidobacteriota</taxon>
        <taxon>Terriglobia</taxon>
        <taxon>Terriglobales</taxon>
        <taxon>Acidobacteriaceae</taxon>
        <taxon>Tunturiibacter</taxon>
    </lineage>
</organism>
<protein>
    <submittedName>
        <fullName evidence="2">Nucleotide-binding universal stress UspA family protein</fullName>
    </submittedName>
</protein>
<dbReference type="SUPFAM" id="SSF52402">
    <property type="entry name" value="Adenine nucleotide alpha hydrolases-like"/>
    <property type="match status" value="1"/>
</dbReference>
<dbReference type="EMBL" id="JACHEB010000001">
    <property type="protein sequence ID" value="MBB5326869.1"/>
    <property type="molecule type" value="Genomic_DNA"/>
</dbReference>
<name>A0A9X0QB00_9BACT</name>
<evidence type="ECO:0000313" key="2">
    <source>
        <dbReference type="EMBL" id="MBB5326869.1"/>
    </source>
</evidence>
<comment type="caution">
    <text evidence="2">The sequence shown here is derived from an EMBL/GenBank/DDBJ whole genome shotgun (WGS) entry which is preliminary data.</text>
</comment>
<dbReference type="Gene3D" id="3.40.50.620">
    <property type="entry name" value="HUPs"/>
    <property type="match status" value="1"/>
</dbReference>
<dbReference type="Proteomes" id="UP000535182">
    <property type="component" value="Unassembled WGS sequence"/>
</dbReference>
<gene>
    <name evidence="2" type="ORF">HDF14_000463</name>
</gene>
<sequence length="85" mass="9328">MRKEIHSADAQEARRRIAELQQTVGTDVPVRVEVGEVKDALLAAALESDADVLMIGRSQQPGAHGRMRDLTYAMVRDSPFPVLSV</sequence>
<evidence type="ECO:0000313" key="3">
    <source>
        <dbReference type="Proteomes" id="UP000535182"/>
    </source>
</evidence>
<dbReference type="AlphaFoldDB" id="A0A9X0QB00"/>
<dbReference type="RefSeq" id="WP_260697962.1">
    <property type="nucleotide sequence ID" value="NZ_JACHEB010000001.1"/>
</dbReference>
<evidence type="ECO:0000259" key="1">
    <source>
        <dbReference type="Pfam" id="PF00582"/>
    </source>
</evidence>
<proteinExistence type="predicted"/>